<dbReference type="PANTHER" id="PTHR12868:SF0">
    <property type="entry name" value="NADH DEHYDROGENASE [UBIQUINONE] 1 BETA SUBCOMPLEX SUBUNIT 9"/>
    <property type="match status" value="1"/>
</dbReference>
<accession>A0ABN8B7G6</accession>
<evidence type="ECO:0000313" key="14">
    <source>
        <dbReference type="Proteomes" id="UP001153292"/>
    </source>
</evidence>
<keyword evidence="7" id="KW-0249">Electron transport</keyword>
<evidence type="ECO:0000256" key="10">
    <source>
        <dbReference type="ARBA" id="ARBA00023136"/>
    </source>
</evidence>
<evidence type="ECO:0000313" key="13">
    <source>
        <dbReference type="EMBL" id="CAH0403012.1"/>
    </source>
</evidence>
<evidence type="ECO:0000256" key="9">
    <source>
        <dbReference type="ARBA" id="ARBA00023128"/>
    </source>
</evidence>
<comment type="similarity">
    <text evidence="2">Belongs to the complex I LYR family.</text>
</comment>
<keyword evidence="4" id="KW-0813">Transport</keyword>
<proteinExistence type="inferred from homology"/>
<gene>
    <name evidence="13" type="ORF">CHILSU_LOCUS6272</name>
</gene>
<keyword evidence="10" id="KW-0472">Membrane</keyword>
<keyword evidence="14" id="KW-1185">Reference proteome</keyword>
<evidence type="ECO:0000256" key="5">
    <source>
        <dbReference type="ARBA" id="ARBA00022660"/>
    </source>
</evidence>
<dbReference type="InterPro" id="IPR045292">
    <property type="entry name" value="Complex1_LYR_NDUFB9_LYRM3"/>
</dbReference>
<dbReference type="Proteomes" id="UP001153292">
    <property type="component" value="Chromosome 22"/>
</dbReference>
<evidence type="ECO:0000256" key="7">
    <source>
        <dbReference type="ARBA" id="ARBA00022982"/>
    </source>
</evidence>
<evidence type="ECO:0000256" key="1">
    <source>
        <dbReference type="ARBA" id="ARBA00004443"/>
    </source>
</evidence>
<evidence type="ECO:0000256" key="8">
    <source>
        <dbReference type="ARBA" id="ARBA00022990"/>
    </source>
</evidence>
<comment type="subcellular location">
    <subcellularLocation>
        <location evidence="1">Mitochondrion inner membrane</location>
        <topology evidence="1">Peripheral membrane protein</topology>
        <orientation evidence="1">Matrix side</orientation>
    </subcellularLocation>
</comment>
<keyword evidence="5" id="KW-0679">Respiratory chain</keyword>
<evidence type="ECO:0000256" key="2">
    <source>
        <dbReference type="ARBA" id="ARBA00009508"/>
    </source>
</evidence>
<evidence type="ECO:0000256" key="12">
    <source>
        <dbReference type="ARBA" id="ARBA00032528"/>
    </source>
</evidence>
<keyword evidence="9" id="KW-0496">Mitochondrion</keyword>
<evidence type="ECO:0000256" key="4">
    <source>
        <dbReference type="ARBA" id="ARBA00022448"/>
    </source>
</evidence>
<dbReference type="EMBL" id="OU963915">
    <property type="protein sequence ID" value="CAH0403012.1"/>
    <property type="molecule type" value="Genomic_DNA"/>
</dbReference>
<protein>
    <recommendedName>
        <fullName evidence="3">NADH dehydrogenase [ubiquinone] 1 beta subcomplex subunit 9</fullName>
    </recommendedName>
    <alternativeName>
        <fullName evidence="11">Complex I-B22</fullName>
    </alternativeName>
    <alternativeName>
        <fullName evidence="12">NADH-ubiquinone oxidoreductase B22 subunit</fullName>
    </alternativeName>
</protein>
<dbReference type="CDD" id="cd20263">
    <property type="entry name" value="Complex1_LYR_NDUFB9_LYRM3"/>
    <property type="match status" value="1"/>
</dbReference>
<evidence type="ECO:0000256" key="6">
    <source>
        <dbReference type="ARBA" id="ARBA00022792"/>
    </source>
</evidence>
<evidence type="ECO:0000256" key="11">
    <source>
        <dbReference type="ARBA" id="ARBA00030192"/>
    </source>
</evidence>
<name>A0ABN8B7G6_CHISP</name>
<dbReference type="InterPro" id="IPR033034">
    <property type="entry name" value="NDUFB9"/>
</dbReference>
<evidence type="ECO:0000256" key="3">
    <source>
        <dbReference type="ARBA" id="ARBA00018684"/>
    </source>
</evidence>
<organism evidence="13 14">
    <name type="scientific">Chilo suppressalis</name>
    <name type="common">Asiatic rice borer moth</name>
    <dbReference type="NCBI Taxonomy" id="168631"/>
    <lineage>
        <taxon>Eukaryota</taxon>
        <taxon>Metazoa</taxon>
        <taxon>Ecdysozoa</taxon>
        <taxon>Arthropoda</taxon>
        <taxon>Hexapoda</taxon>
        <taxon>Insecta</taxon>
        <taxon>Pterygota</taxon>
        <taxon>Neoptera</taxon>
        <taxon>Endopterygota</taxon>
        <taxon>Lepidoptera</taxon>
        <taxon>Glossata</taxon>
        <taxon>Ditrysia</taxon>
        <taxon>Pyraloidea</taxon>
        <taxon>Crambidae</taxon>
        <taxon>Crambinae</taxon>
        <taxon>Chilo</taxon>
    </lineage>
</organism>
<keyword evidence="8" id="KW-0007">Acetylation</keyword>
<reference evidence="13" key="1">
    <citation type="submission" date="2021-12" db="EMBL/GenBank/DDBJ databases">
        <authorList>
            <person name="King R."/>
        </authorList>
    </citation>
    <scope>NUCLEOTIDE SEQUENCE</scope>
</reference>
<keyword evidence="6" id="KW-0999">Mitochondrion inner membrane</keyword>
<dbReference type="PANTHER" id="PTHR12868">
    <property type="entry name" value="NADH-UBIQUINONE OXIDOREDUCTASE B22 SUBUNIT"/>
    <property type="match status" value="1"/>
</dbReference>
<sequence length="139" mass="16563">MPFAPELRTHAQKVCTLYKKACRLIEGYYVARYTIRYHQVQLRNVFDKNACVTDPKEQRRLLWVGENEIFEKHNPLPLAKFARSIGIAGGVAHGRIVESPDWVLDYWHPLEKAQYPEYFRIRECRKCEYIKKWNSGELY</sequence>